<feature type="region of interest" description="Disordered" evidence="1">
    <location>
        <begin position="38"/>
        <end position="75"/>
    </location>
</feature>
<dbReference type="Proteomes" id="UP001345963">
    <property type="component" value="Unassembled WGS sequence"/>
</dbReference>
<evidence type="ECO:0000313" key="3">
    <source>
        <dbReference type="Proteomes" id="UP001345963"/>
    </source>
</evidence>
<accession>A0ABU7BR74</accession>
<gene>
    <name evidence="2" type="ORF">ATANTOWER_004404</name>
</gene>
<proteinExistence type="predicted"/>
<evidence type="ECO:0000256" key="1">
    <source>
        <dbReference type="SAM" id="MobiDB-lite"/>
    </source>
</evidence>
<sequence length="75" mass="7810">MVSLPCWQRQQADASFQVPAPYKAQLIMLRLGTPVQVPGGTTREAVGDSLGGDPEVSLPTSSGKQGGRGLKNSEG</sequence>
<evidence type="ECO:0000313" key="2">
    <source>
        <dbReference type="EMBL" id="MED6251904.1"/>
    </source>
</evidence>
<keyword evidence="3" id="KW-1185">Reference proteome</keyword>
<reference evidence="2 3" key="1">
    <citation type="submission" date="2021-07" db="EMBL/GenBank/DDBJ databases">
        <authorList>
            <person name="Palmer J.M."/>
        </authorList>
    </citation>
    <scope>NUCLEOTIDE SEQUENCE [LARGE SCALE GENOMIC DNA]</scope>
    <source>
        <strain evidence="2 3">AT_MEX2019</strain>
        <tissue evidence="2">Muscle</tissue>
    </source>
</reference>
<dbReference type="EMBL" id="JAHUTI010060487">
    <property type="protein sequence ID" value="MED6251904.1"/>
    <property type="molecule type" value="Genomic_DNA"/>
</dbReference>
<organism evidence="2 3">
    <name type="scientific">Ataeniobius toweri</name>
    <dbReference type="NCBI Taxonomy" id="208326"/>
    <lineage>
        <taxon>Eukaryota</taxon>
        <taxon>Metazoa</taxon>
        <taxon>Chordata</taxon>
        <taxon>Craniata</taxon>
        <taxon>Vertebrata</taxon>
        <taxon>Euteleostomi</taxon>
        <taxon>Actinopterygii</taxon>
        <taxon>Neopterygii</taxon>
        <taxon>Teleostei</taxon>
        <taxon>Neoteleostei</taxon>
        <taxon>Acanthomorphata</taxon>
        <taxon>Ovalentaria</taxon>
        <taxon>Atherinomorphae</taxon>
        <taxon>Cyprinodontiformes</taxon>
        <taxon>Goodeidae</taxon>
        <taxon>Ataeniobius</taxon>
    </lineage>
</organism>
<name>A0ABU7BR74_9TELE</name>
<comment type="caution">
    <text evidence="2">The sequence shown here is derived from an EMBL/GenBank/DDBJ whole genome shotgun (WGS) entry which is preliminary data.</text>
</comment>
<protein>
    <submittedName>
        <fullName evidence="2">Uncharacterized protein</fullName>
    </submittedName>
</protein>